<reference evidence="1 2" key="1">
    <citation type="journal article" date="2019" name="Nat. Ecol. Evol.">
        <title>Megaphylogeny resolves global patterns of mushroom evolution.</title>
        <authorList>
            <person name="Varga T."/>
            <person name="Krizsan K."/>
            <person name="Foldi C."/>
            <person name="Dima B."/>
            <person name="Sanchez-Garcia M."/>
            <person name="Sanchez-Ramirez S."/>
            <person name="Szollosi G.J."/>
            <person name="Szarkandi J.G."/>
            <person name="Papp V."/>
            <person name="Albert L."/>
            <person name="Andreopoulos W."/>
            <person name="Angelini C."/>
            <person name="Antonin V."/>
            <person name="Barry K.W."/>
            <person name="Bougher N.L."/>
            <person name="Buchanan P."/>
            <person name="Buyck B."/>
            <person name="Bense V."/>
            <person name="Catcheside P."/>
            <person name="Chovatia M."/>
            <person name="Cooper J."/>
            <person name="Damon W."/>
            <person name="Desjardin D."/>
            <person name="Finy P."/>
            <person name="Geml J."/>
            <person name="Haridas S."/>
            <person name="Hughes K."/>
            <person name="Justo A."/>
            <person name="Karasinski D."/>
            <person name="Kautmanova I."/>
            <person name="Kiss B."/>
            <person name="Kocsube S."/>
            <person name="Kotiranta H."/>
            <person name="LaButti K.M."/>
            <person name="Lechner B.E."/>
            <person name="Liimatainen K."/>
            <person name="Lipzen A."/>
            <person name="Lukacs Z."/>
            <person name="Mihaltcheva S."/>
            <person name="Morgado L.N."/>
            <person name="Niskanen T."/>
            <person name="Noordeloos M.E."/>
            <person name="Ohm R.A."/>
            <person name="Ortiz-Santana B."/>
            <person name="Ovrebo C."/>
            <person name="Racz N."/>
            <person name="Riley R."/>
            <person name="Savchenko A."/>
            <person name="Shiryaev A."/>
            <person name="Soop K."/>
            <person name="Spirin V."/>
            <person name="Szebenyi C."/>
            <person name="Tomsovsky M."/>
            <person name="Tulloss R.E."/>
            <person name="Uehling J."/>
            <person name="Grigoriev I.V."/>
            <person name="Vagvolgyi C."/>
            <person name="Papp T."/>
            <person name="Martin F.M."/>
            <person name="Miettinen O."/>
            <person name="Hibbett D.S."/>
            <person name="Nagy L.G."/>
        </authorList>
    </citation>
    <scope>NUCLEOTIDE SEQUENCE [LARGE SCALE GENOMIC DNA]</scope>
    <source>
        <strain evidence="1 2">NL-1719</strain>
    </source>
</reference>
<dbReference type="EMBL" id="ML208271">
    <property type="protein sequence ID" value="TFK74006.1"/>
    <property type="molecule type" value="Genomic_DNA"/>
</dbReference>
<evidence type="ECO:0000313" key="1">
    <source>
        <dbReference type="EMBL" id="TFK74006.1"/>
    </source>
</evidence>
<gene>
    <name evidence="1" type="ORF">BDN72DRAFT_868845</name>
</gene>
<dbReference type="Proteomes" id="UP000308600">
    <property type="component" value="Unassembled WGS sequence"/>
</dbReference>
<accession>A0ACD3B7U2</accession>
<protein>
    <submittedName>
        <fullName evidence="1">DUF221-domain-containing protein</fullName>
    </submittedName>
</protein>
<proteinExistence type="predicted"/>
<keyword evidence="2" id="KW-1185">Reference proteome</keyword>
<evidence type="ECO:0000313" key="2">
    <source>
        <dbReference type="Proteomes" id="UP000308600"/>
    </source>
</evidence>
<name>A0ACD3B7U2_9AGAR</name>
<sequence length="1009" mass="113662">MADALNPLGNVFNSGRNLAPAAVGSQVLLMSTLSAATVLLFNVLRPNNKVIYEPKVKYHVGNKSPPPISDSFFGWLPPLFRTREPELLDKVGLDAVAFLRFLRLMRWAFTGTAAFTCGVLIPINWFYNKEFPPVQSDVLSMMTIRDVKGNRLYFHVGITYVVTFLVLGLVYYHWTKMVELRKQWFRSPEYAQSFYARTVGITNVPKKYQSDDGIKTILANIGMPYPATSVHIGRKVGQLPELIEYHNATVRELEAVLVKYLKGGHIGKHRPTVRVGGFCGCGSERRDAIDFYTTKLKRTEAAVEAFRAQIDSRKAERFGFASLAAVPYAHIVASKLKGKRPKGTKITLAPNPKDILWKNMNMSDSELYQRKFLGYFWLLAVCFFSLIPLLPVAISANLDAITDTGYLPFLQEWSDNSPASYSIVSGVLPPALAGLFTFFLPRIMRMLTNYMGALTHSHLDKAVIARFFAFLVISQLVIFTLLGVVFNSVLEIVTEIGKHASAATILANLNKLPANINKTYINQASFWLKWFPFRGFLVVFDLAQIINLVWISFKTHVFGRTPRDIREWTQPPEFEYAIYYANILFMAAVGFLFAPLAPLVALAAAIVFWMSSWLYKYQLMFVFVTKVETGGRLWNVVINRLLFALLMMQALMVLTIGLQYKFHSLQWLSTVPPLLIVIIFKLVTKAKFSKEFDFYVPSEEELRHCHIHSQNADARGHRLQNRFGHPALHQDLFTPMLHAKMMPLLAEVYKGRISQDAANFRVKERGGRQLEAQVVEGIKIAYVEQKDLEYDPALYERDRGEPDWDTQSTTSTNLLGGGPRRDNTGSMWSRSNADPATFSYYGSGGSAAGSATNVTQFGMLAGQRQASYNDMGSYAQPGAQYGHPGLIAAHATGNSSRPQSSGGIGYEPRPDVTTYDYSDPNAAWNPSEIYAPSTYSASAYVQPQPQPQPQQTQYPPGSHQQYPSHASSQQQLQQQYQQQQYQQQHQMQHHPSQQFSHGQQTPRGSYYQQ</sequence>
<organism evidence="1 2">
    <name type="scientific">Pluteus cervinus</name>
    <dbReference type="NCBI Taxonomy" id="181527"/>
    <lineage>
        <taxon>Eukaryota</taxon>
        <taxon>Fungi</taxon>
        <taxon>Dikarya</taxon>
        <taxon>Basidiomycota</taxon>
        <taxon>Agaricomycotina</taxon>
        <taxon>Agaricomycetes</taxon>
        <taxon>Agaricomycetidae</taxon>
        <taxon>Agaricales</taxon>
        <taxon>Pluteineae</taxon>
        <taxon>Pluteaceae</taxon>
        <taxon>Pluteus</taxon>
    </lineage>
</organism>